<gene>
    <name evidence="2" type="ORF">SAMN06296065_101213</name>
</gene>
<comment type="caution">
    <text evidence="2">The sequence shown here is derived from an EMBL/GenBank/DDBJ whole genome shotgun (WGS) entry which is preliminary data.</text>
</comment>
<keyword evidence="1" id="KW-1133">Transmembrane helix</keyword>
<keyword evidence="3" id="KW-1185">Reference proteome</keyword>
<keyword evidence="1" id="KW-0812">Transmembrane</keyword>
<dbReference type="InterPro" id="IPR021279">
    <property type="entry name" value="DUF2721"/>
</dbReference>
<evidence type="ECO:0000256" key="1">
    <source>
        <dbReference type="SAM" id="Phobius"/>
    </source>
</evidence>
<accession>A0ABY1PYW4</accession>
<protein>
    <recommendedName>
        <fullName evidence="4">DUF2721 domain-containing protein</fullName>
    </recommendedName>
</protein>
<sequence length="150" mass="16506">MTDGMIVQTIQLALTPVFVLVAIGNILNILSSRLGRVVDRARNLQERHGSTHGIEHDMIVSELRLVDRRMTLITHAVRLMVLSALAIGITVAVLFLSGLSGLQWHTAAAITFLAAIVLLLLALVLFLRETQVAAEALRIPSDYLELHRQI</sequence>
<organism evidence="2 3">
    <name type="scientific">Novosphingobium panipatense</name>
    <dbReference type="NCBI Taxonomy" id="428991"/>
    <lineage>
        <taxon>Bacteria</taxon>
        <taxon>Pseudomonadati</taxon>
        <taxon>Pseudomonadota</taxon>
        <taxon>Alphaproteobacteria</taxon>
        <taxon>Sphingomonadales</taxon>
        <taxon>Sphingomonadaceae</taxon>
        <taxon>Novosphingobium</taxon>
    </lineage>
</organism>
<evidence type="ECO:0008006" key="4">
    <source>
        <dbReference type="Google" id="ProtNLM"/>
    </source>
</evidence>
<feature type="transmembrane region" description="Helical" evidence="1">
    <location>
        <begin position="76"/>
        <end position="96"/>
    </location>
</feature>
<dbReference type="EMBL" id="FXUI01000001">
    <property type="protein sequence ID" value="SMP51986.1"/>
    <property type="molecule type" value="Genomic_DNA"/>
</dbReference>
<dbReference type="Proteomes" id="UP001157910">
    <property type="component" value="Unassembled WGS sequence"/>
</dbReference>
<name>A0ABY1PYW4_9SPHN</name>
<feature type="transmembrane region" description="Helical" evidence="1">
    <location>
        <begin position="6"/>
        <end position="30"/>
    </location>
</feature>
<dbReference type="RefSeq" id="WP_233203787.1">
    <property type="nucleotide sequence ID" value="NZ_FXUI01000001.1"/>
</dbReference>
<evidence type="ECO:0000313" key="2">
    <source>
        <dbReference type="EMBL" id="SMP51986.1"/>
    </source>
</evidence>
<proteinExistence type="predicted"/>
<keyword evidence="1" id="KW-0472">Membrane</keyword>
<feature type="transmembrane region" description="Helical" evidence="1">
    <location>
        <begin position="102"/>
        <end position="127"/>
    </location>
</feature>
<dbReference type="Pfam" id="PF11026">
    <property type="entry name" value="DUF2721"/>
    <property type="match status" value="1"/>
</dbReference>
<evidence type="ECO:0000313" key="3">
    <source>
        <dbReference type="Proteomes" id="UP001157910"/>
    </source>
</evidence>
<reference evidence="2 3" key="1">
    <citation type="submission" date="2017-05" db="EMBL/GenBank/DDBJ databases">
        <authorList>
            <person name="Varghese N."/>
            <person name="Submissions S."/>
        </authorList>
    </citation>
    <scope>NUCLEOTIDE SEQUENCE [LARGE SCALE GENOMIC DNA]</scope>
    <source>
        <strain evidence="2 3">SM16</strain>
    </source>
</reference>